<dbReference type="InterPro" id="IPR025202">
    <property type="entry name" value="PLD-like_dom"/>
</dbReference>
<gene>
    <name evidence="2" type="ORF">HKQ54_10090</name>
</gene>
<feature type="domain" description="Phospholipase D-like" evidence="1">
    <location>
        <begin position="13"/>
        <end position="56"/>
    </location>
</feature>
<name>A0ABD6L4Z0_PHOVU</name>
<dbReference type="EMBL" id="JABDSH010000076">
    <property type="protein sequence ID" value="NMW36475.1"/>
    <property type="molecule type" value="Genomic_DNA"/>
</dbReference>
<proteinExistence type="predicted"/>
<dbReference type="Gene3D" id="3.30.870.10">
    <property type="entry name" value="Endonuclease Chain A"/>
    <property type="match status" value="1"/>
</dbReference>
<evidence type="ECO:0000259" key="1">
    <source>
        <dbReference type="Pfam" id="PF13091"/>
    </source>
</evidence>
<protein>
    <recommendedName>
        <fullName evidence="1">Phospholipase D-like domain-containing protein</fullName>
    </recommendedName>
</protein>
<dbReference type="Proteomes" id="UP000555193">
    <property type="component" value="Unassembled WGS sequence"/>
</dbReference>
<comment type="caution">
    <text evidence="2">The sequence shown here is derived from an EMBL/GenBank/DDBJ whole genome shotgun (WGS) entry which is preliminary data.</text>
</comment>
<dbReference type="SUPFAM" id="SSF56024">
    <property type="entry name" value="Phospholipase D/nuclease"/>
    <property type="match status" value="1"/>
</dbReference>
<dbReference type="Pfam" id="PF13091">
    <property type="entry name" value="PLDc_2"/>
    <property type="match status" value="1"/>
</dbReference>
<reference evidence="2 3" key="1">
    <citation type="submission" date="2020-04" db="EMBL/GenBank/DDBJ databases">
        <title>A novel gut-associated lysogenic phage, Bacteroides phage BV01, alters the host transcriptome and bile acid metabolism in Bacteroides vulgatus.</title>
        <authorList>
            <person name="Campbell D.E."/>
            <person name="Ly L."/>
            <person name="Ridlon J.M."/>
            <person name="Hsiao A."/>
            <person name="Degnan P.H."/>
        </authorList>
    </citation>
    <scope>NUCLEOTIDE SEQUENCE [LARGE SCALE GENOMIC DNA]</scope>
    <source>
        <strain evidence="2 3">VPI-4506</strain>
    </source>
</reference>
<organism evidence="2 3">
    <name type="scientific">Phocaeicola vulgatus</name>
    <name type="common">Bacteroides vulgatus</name>
    <dbReference type="NCBI Taxonomy" id="821"/>
    <lineage>
        <taxon>Bacteria</taxon>
        <taxon>Pseudomonadati</taxon>
        <taxon>Bacteroidota</taxon>
        <taxon>Bacteroidia</taxon>
        <taxon>Bacteroidales</taxon>
        <taxon>Bacteroidaceae</taxon>
        <taxon>Phocaeicola</taxon>
    </lineage>
</organism>
<evidence type="ECO:0000313" key="3">
    <source>
        <dbReference type="Proteomes" id="UP000555193"/>
    </source>
</evidence>
<accession>A0ABD6L4Z0</accession>
<dbReference type="RefSeq" id="WP_172773038.1">
    <property type="nucleotide sequence ID" value="NZ_JABDSH010000076.1"/>
</dbReference>
<dbReference type="AlphaFoldDB" id="A0ABD6L4Z0"/>
<sequence>MIQAYFNQIRKKIIEEINNSNKDIIIAVAWFTQHDLFDAIINALERGVNISLILIKDIINCGDYGLDFSLYLQKVYLANLHTSFLCNLIYPTFSRILLYSC</sequence>
<evidence type="ECO:0000313" key="2">
    <source>
        <dbReference type="EMBL" id="NMW36475.1"/>
    </source>
</evidence>